<gene>
    <name evidence="2" type="ORF">E2I00_014085</name>
</gene>
<organism evidence="2 3">
    <name type="scientific">Balaenoptera physalus</name>
    <name type="common">Fin whale</name>
    <name type="synonym">Balaena physalus</name>
    <dbReference type="NCBI Taxonomy" id="9770"/>
    <lineage>
        <taxon>Eukaryota</taxon>
        <taxon>Metazoa</taxon>
        <taxon>Chordata</taxon>
        <taxon>Craniata</taxon>
        <taxon>Vertebrata</taxon>
        <taxon>Euteleostomi</taxon>
        <taxon>Mammalia</taxon>
        <taxon>Eutheria</taxon>
        <taxon>Laurasiatheria</taxon>
        <taxon>Artiodactyla</taxon>
        <taxon>Whippomorpha</taxon>
        <taxon>Cetacea</taxon>
        <taxon>Mysticeti</taxon>
        <taxon>Balaenopteridae</taxon>
        <taxon>Balaenoptera</taxon>
    </lineage>
</organism>
<keyword evidence="3" id="KW-1185">Reference proteome</keyword>
<feature type="region of interest" description="Disordered" evidence="1">
    <location>
        <begin position="188"/>
        <end position="211"/>
    </location>
</feature>
<proteinExistence type="predicted"/>
<feature type="non-terminal residue" evidence="2">
    <location>
        <position position="1"/>
    </location>
</feature>
<sequence>LRVFPDRFVVCKYQEQKGCKGGQCTRLREAVAGLSCDAGAHTGLQTPVFKVPVLKGLTLDTVLSIAKAIFCIFVNRENVRILRLIRVQTTVPHRVSPEGQAHSHTAAWLLTLGVVTGPQRYQIVAESSQMAWNHRLARLWCTFMYETREELSKERRRIVQHAWRGRFFLAQSSGETLCKTCSVNRTETKRSVVSRSRSSRNSVGTSSGSVIAEVARKRGDSEAPSSPPAAGQAKAFINAAESHRWLPVPKLERVHQPPPAGTSSQQKPHPGARLETGLPRGSPVCSCESASPGPKQSPRGAGAQQKRRSRGSVEDADHRKRASLGSDRLWKKSKAVKVLPTSELSDPGLLLKRDLAETASNEELHALENLSSRHLMKNKPGQARQTGSATNTERLATTQGSPSKKRKKYERGH</sequence>
<dbReference type="PANTHER" id="PTHR28557:SF1">
    <property type="entry name" value="PROTEIN SLX4IP"/>
    <property type="match status" value="1"/>
</dbReference>
<dbReference type="PANTHER" id="PTHR28557">
    <property type="entry name" value="PROTEIN SLX4IP"/>
    <property type="match status" value="1"/>
</dbReference>
<evidence type="ECO:0000313" key="3">
    <source>
        <dbReference type="Proteomes" id="UP000437017"/>
    </source>
</evidence>
<dbReference type="AlphaFoldDB" id="A0A643CDE0"/>
<comment type="caution">
    <text evidence="2">The sequence shown here is derived from an EMBL/GenBank/DDBJ whole genome shotgun (WGS) entry which is preliminary data.</text>
</comment>
<dbReference type="InterPro" id="IPR031479">
    <property type="entry name" value="SLX4IP"/>
</dbReference>
<dbReference type="OrthoDB" id="9933290at2759"/>
<protein>
    <submittedName>
        <fullName evidence="2">Uncharacterized protein</fullName>
    </submittedName>
</protein>
<reference evidence="2 3" key="1">
    <citation type="journal article" date="2019" name="PLoS ONE">
        <title>Genomic analyses reveal an absence of contemporary introgressive admixture between fin whales and blue whales, despite known hybrids.</title>
        <authorList>
            <person name="Westbury M.V."/>
            <person name="Petersen B."/>
            <person name="Lorenzen E.D."/>
        </authorList>
    </citation>
    <scope>NUCLEOTIDE SEQUENCE [LARGE SCALE GENOMIC DNA]</scope>
    <source>
        <strain evidence="2">FinWhale-01</strain>
    </source>
</reference>
<feature type="region of interest" description="Disordered" evidence="1">
    <location>
        <begin position="252"/>
        <end position="330"/>
    </location>
</feature>
<feature type="compositionally biased region" description="Polar residues" evidence="1">
    <location>
        <begin position="383"/>
        <end position="402"/>
    </location>
</feature>
<feature type="region of interest" description="Disordered" evidence="1">
    <location>
        <begin position="367"/>
        <end position="413"/>
    </location>
</feature>
<dbReference type="Proteomes" id="UP000437017">
    <property type="component" value="Unassembled WGS sequence"/>
</dbReference>
<name>A0A643CDE0_BALPH</name>
<evidence type="ECO:0000313" key="2">
    <source>
        <dbReference type="EMBL" id="KAB0398132.1"/>
    </source>
</evidence>
<dbReference type="EMBL" id="SGJD01001819">
    <property type="protein sequence ID" value="KAB0398132.1"/>
    <property type="molecule type" value="Genomic_DNA"/>
</dbReference>
<accession>A0A643CDE0</accession>
<feature type="compositionally biased region" description="Low complexity" evidence="1">
    <location>
        <begin position="191"/>
        <end position="210"/>
    </location>
</feature>
<feature type="compositionally biased region" description="Basic residues" evidence="1">
    <location>
        <begin position="403"/>
        <end position="413"/>
    </location>
</feature>
<dbReference type="Pfam" id="PF15744">
    <property type="entry name" value="UPF0492"/>
    <property type="match status" value="1"/>
</dbReference>
<evidence type="ECO:0000256" key="1">
    <source>
        <dbReference type="SAM" id="MobiDB-lite"/>
    </source>
</evidence>